<keyword evidence="8 12" id="KW-1133">Transmembrane helix</keyword>
<keyword evidence="3" id="KW-0813">Transport</keyword>
<dbReference type="InterPro" id="IPR036640">
    <property type="entry name" value="ABC1_TM_sf"/>
</dbReference>
<dbReference type="EMBL" id="LFIW01001216">
    <property type="protein sequence ID" value="KZL83076.1"/>
    <property type="molecule type" value="Genomic_DNA"/>
</dbReference>
<evidence type="ECO:0000256" key="8">
    <source>
        <dbReference type="ARBA" id="ARBA00022989"/>
    </source>
</evidence>
<dbReference type="GO" id="GO:0005524">
    <property type="term" value="F:ATP binding"/>
    <property type="evidence" value="ECO:0007669"/>
    <property type="project" value="UniProtKB-KW"/>
</dbReference>
<feature type="domain" description="ABC transporter" evidence="13">
    <location>
        <begin position="1219"/>
        <end position="1445"/>
    </location>
</feature>
<evidence type="ECO:0000256" key="5">
    <source>
        <dbReference type="ARBA" id="ARBA00022692"/>
    </source>
</evidence>
<accession>A0A167CVH0</accession>
<dbReference type="PANTHER" id="PTHR24223">
    <property type="entry name" value="ATP-BINDING CASSETTE SUB-FAMILY C"/>
    <property type="match status" value="1"/>
</dbReference>
<gene>
    <name evidence="15" type="ORF">CI238_09312</name>
</gene>
<feature type="transmembrane region" description="Helical" evidence="12">
    <location>
        <begin position="309"/>
        <end position="329"/>
    </location>
</feature>
<evidence type="ECO:0000256" key="7">
    <source>
        <dbReference type="ARBA" id="ARBA00022840"/>
    </source>
</evidence>
<dbReference type="InterPro" id="IPR056227">
    <property type="entry name" value="TMD0_ABC"/>
</dbReference>
<evidence type="ECO:0000256" key="10">
    <source>
        <dbReference type="ARBA" id="ARBA00023180"/>
    </source>
</evidence>
<evidence type="ECO:0000256" key="2">
    <source>
        <dbReference type="ARBA" id="ARBA00009726"/>
    </source>
</evidence>
<dbReference type="GO" id="GO:0005886">
    <property type="term" value="C:plasma membrane"/>
    <property type="evidence" value="ECO:0007669"/>
    <property type="project" value="UniProtKB-SubCell"/>
</dbReference>
<dbReference type="InterPro" id="IPR050173">
    <property type="entry name" value="ABC_transporter_C-like"/>
</dbReference>
<dbReference type="CDD" id="cd18580">
    <property type="entry name" value="ABC_6TM_ABCC_D2"/>
    <property type="match status" value="1"/>
</dbReference>
<dbReference type="Pfam" id="PF24357">
    <property type="entry name" value="TMD0_ABC"/>
    <property type="match status" value="1"/>
</dbReference>
<dbReference type="STRING" id="1573173.A0A167CVH0"/>
<comment type="subcellular location">
    <subcellularLocation>
        <location evidence="1">Cell membrane</location>
        <topology evidence="1">Multi-pass membrane protein</topology>
    </subcellularLocation>
</comment>
<feature type="transmembrane region" description="Helical" evidence="12">
    <location>
        <begin position="128"/>
        <end position="150"/>
    </location>
</feature>
<evidence type="ECO:0000256" key="9">
    <source>
        <dbReference type="ARBA" id="ARBA00023136"/>
    </source>
</evidence>
<evidence type="ECO:0000259" key="13">
    <source>
        <dbReference type="PROSITE" id="PS50893"/>
    </source>
</evidence>
<feature type="transmembrane region" description="Helical" evidence="12">
    <location>
        <begin position="936"/>
        <end position="965"/>
    </location>
</feature>
<feature type="domain" description="ABC transmembrane type-1" evidence="14">
    <location>
        <begin position="900"/>
        <end position="1180"/>
    </location>
</feature>
<organism evidence="15 16">
    <name type="scientific">Colletotrichum incanum</name>
    <name type="common">Soybean anthracnose fungus</name>
    <dbReference type="NCBI Taxonomy" id="1573173"/>
    <lineage>
        <taxon>Eukaryota</taxon>
        <taxon>Fungi</taxon>
        <taxon>Dikarya</taxon>
        <taxon>Ascomycota</taxon>
        <taxon>Pezizomycotina</taxon>
        <taxon>Sordariomycetes</taxon>
        <taxon>Hypocreomycetidae</taxon>
        <taxon>Glomerellales</taxon>
        <taxon>Glomerellaceae</taxon>
        <taxon>Colletotrichum</taxon>
        <taxon>Colletotrichum spaethianum species complex</taxon>
    </lineage>
</organism>
<feature type="compositionally biased region" description="Basic and acidic residues" evidence="11">
    <location>
        <begin position="857"/>
        <end position="875"/>
    </location>
</feature>
<feature type="transmembrane region" description="Helical" evidence="12">
    <location>
        <begin position="72"/>
        <end position="90"/>
    </location>
</feature>
<evidence type="ECO:0000313" key="16">
    <source>
        <dbReference type="Proteomes" id="UP000076584"/>
    </source>
</evidence>
<evidence type="ECO:0000256" key="6">
    <source>
        <dbReference type="ARBA" id="ARBA00022741"/>
    </source>
</evidence>
<dbReference type="Gene3D" id="1.20.1560.10">
    <property type="entry name" value="ABC transporter type 1, transmembrane domain"/>
    <property type="match status" value="2"/>
</dbReference>
<evidence type="ECO:0000256" key="1">
    <source>
        <dbReference type="ARBA" id="ARBA00004651"/>
    </source>
</evidence>
<evidence type="ECO:0000256" key="4">
    <source>
        <dbReference type="ARBA" id="ARBA00022475"/>
    </source>
</evidence>
<feature type="domain" description="ABC transmembrane type-1" evidence="14">
    <location>
        <begin position="276"/>
        <end position="554"/>
    </location>
</feature>
<protein>
    <submittedName>
        <fullName evidence="15">Abc transporter</fullName>
    </submittedName>
</protein>
<dbReference type="GO" id="GO:0140359">
    <property type="term" value="F:ABC-type transporter activity"/>
    <property type="evidence" value="ECO:0007669"/>
    <property type="project" value="InterPro"/>
</dbReference>
<feature type="transmembrane region" description="Helical" evidence="12">
    <location>
        <begin position="96"/>
        <end position="116"/>
    </location>
</feature>
<sequence length="1445" mass="158418">MNNFTAIAECESSFGPVATACSDRFDFTLFFDQSLLNIGPSAVFLLVLPLRLRQLFRQRQKVLRHPLNAAKLAACIVFGGLQIALPTLWAEVSFSNHLSIIASVLGVLDAFALGILSHTEHTRSIRPSSIICLYLVFSLLFDAVQCRTLWLLPGLHSLATVFTAMLSAKLIMFLLEIQEKRQFLFAALRNLSPETTSGIVSRGFFWWLNGLLRLGFKATLSPSLLYAIDGELQSGKLLQKLSKYWDQKRGKGEHALLHSVCSTTKQAIVLTAIPRFILIGFKFSQPFLINRIIKYVDGDRGSYPKSVGYGLIAATGLVYLGNALSMGFYQHRLFRFITMIRGSLVSLIMSKNLELDVNSAADSSAPLTLVSTDVRTICKSLEAIHEVWANPIEIGIAIWLLQKQLGLGSIGPAVTIVACAIGTAKLSKLMPKASKIWNGEIQKRITVTSKVLSSIKETKMLGMVDFLQQAIQGLRISELGRAKQYRVLVTYMNMLGNAPQMIGPVITFGIAILAQRINAGLSLSIATVFTSLSIIDLVAEPLAQLISSVPSLVASLGSFERVQAFLEQGTTTSAAVRAGSSAAERIIHETIQPREDTEMQVIPLQASNAQRDAAVVQNGTFALEPGAEPILRDINLHIRSSSITIIIGRVGSGKSTLLRGLLGELPSTGFVKGFEGDVAYCSQTTWLTTSTVQSNILGQTSLEDDWYRTVVHACALVQDFAQLPHGDQTVIGSKGQSLSGGQKQRVALARAIYSRKPVLVIDDALSGLDASTQHHVWNCLFSSTGLVHQYGASIVITTHSLNYLQYADNVIVLGDDGKIAHQGNFDAIRRTAYLRSLSVEESQRDDVTPFENEDSPESWKPRKSPIKDAEADSEQDLLRRTGDTTLYWYYLKSIGWLYGAAGALFLALDCFVRVFPQLWLKFWTEDDAKTGSADTAMYFGVYCAISLIGLIVIGINVWIMFVMIVPKSSQNMHWTLLKSVMRAPLSFFVATDTGDLINRFSQDLSHIDRDLPTALFMTSLAVLDCFTGGVLIMIGAKYLAAAIPLALIALYCLQAFYLKTSRQMRLLDLQAQAPLLTKLIETIDGLSTIRAFGWQDAFRNASVDLLDQSQRPYYLLFCIQRWLTFVLDLFVGAIAVLLVSMSIIIPDATSTGAIAVALYNVLNFNRSLANLITSWTELETSLGAISRIRTFESQTPVEPSPTEEASAYLPPHWPAQGQLEIKNITASYTPDSKPVLNDITLSISPRDKIAICGRTGSGKSSLTLTIFKLLNLDSGSIVIDGIDIARVPNNILRQRLIAIPQEPLLFPGTLRTNLFPYGDVLGSEETPSDDNLVDALKKVSLWSTISLHGGLSTDISNLTLSKGQIQLLCLARAIVRKNSSTILILDEATSAVDQETEELMARTIESEFADHTVISVVHRPQALRGIGKVVTMQEGRVKDTNAWGS</sequence>
<dbReference type="InterPro" id="IPR003439">
    <property type="entry name" value="ABC_transporter-like_ATP-bd"/>
</dbReference>
<dbReference type="FunFam" id="1.20.1560.10:FF:000055">
    <property type="entry name" value="ABC multidrug transporter (Eurofung)"/>
    <property type="match status" value="1"/>
</dbReference>
<dbReference type="Gene3D" id="3.40.50.300">
    <property type="entry name" value="P-loop containing nucleotide triphosphate hydrolases"/>
    <property type="match status" value="2"/>
</dbReference>
<dbReference type="PROSITE" id="PS50929">
    <property type="entry name" value="ABC_TM1F"/>
    <property type="match status" value="2"/>
</dbReference>
<comment type="caution">
    <text evidence="15">The sequence shown here is derived from an EMBL/GenBank/DDBJ whole genome shotgun (WGS) entry which is preliminary data.</text>
</comment>
<keyword evidence="10" id="KW-0325">Glycoprotein</keyword>
<dbReference type="CDD" id="cd18579">
    <property type="entry name" value="ABC_6TM_ABCC_D1"/>
    <property type="match status" value="1"/>
</dbReference>
<feature type="transmembrane region" description="Helical" evidence="12">
    <location>
        <begin position="896"/>
        <end position="916"/>
    </location>
</feature>
<name>A0A167CVH0_COLIC</name>
<feature type="domain" description="ABC transporter" evidence="13">
    <location>
        <begin position="614"/>
        <end position="841"/>
    </location>
</feature>
<evidence type="ECO:0000256" key="11">
    <source>
        <dbReference type="SAM" id="MobiDB-lite"/>
    </source>
</evidence>
<keyword evidence="16" id="KW-1185">Reference proteome</keyword>
<evidence type="ECO:0000313" key="15">
    <source>
        <dbReference type="EMBL" id="KZL83076.1"/>
    </source>
</evidence>
<reference evidence="15 16" key="1">
    <citation type="submission" date="2015-06" db="EMBL/GenBank/DDBJ databases">
        <title>Survival trade-offs in plant roots during colonization by closely related pathogenic and mutualistic fungi.</title>
        <authorList>
            <person name="Hacquard S."/>
            <person name="Kracher B."/>
            <person name="Hiruma K."/>
            <person name="Weinman A."/>
            <person name="Muench P."/>
            <person name="Garrido Oter R."/>
            <person name="Ver Loren van Themaat E."/>
            <person name="Dallerey J.-F."/>
            <person name="Damm U."/>
            <person name="Henrissat B."/>
            <person name="Lespinet O."/>
            <person name="Thon M."/>
            <person name="Kemen E."/>
            <person name="McHardy A.C."/>
            <person name="Schulze-Lefert P."/>
            <person name="O'Connell R.J."/>
        </authorList>
    </citation>
    <scope>NUCLEOTIDE SEQUENCE [LARGE SCALE GENOMIC DNA]</scope>
    <source>
        <strain evidence="15 16">MAFF 238704</strain>
    </source>
</reference>
<proteinExistence type="inferred from homology"/>
<dbReference type="Pfam" id="PF00664">
    <property type="entry name" value="ABC_membrane"/>
    <property type="match status" value="1"/>
</dbReference>
<dbReference type="FunFam" id="1.20.1560.10:FF:000066">
    <property type="entry name" value="ABC multidrug transporter (Eurofung)"/>
    <property type="match status" value="1"/>
</dbReference>
<dbReference type="SMART" id="SM00382">
    <property type="entry name" value="AAA"/>
    <property type="match status" value="2"/>
</dbReference>
<keyword evidence="6" id="KW-0547">Nucleotide-binding</keyword>
<dbReference type="FunFam" id="3.40.50.300:FF:002145">
    <property type="entry name" value="ABC transporter (MsbA subfamily)"/>
    <property type="match status" value="1"/>
</dbReference>
<dbReference type="InterPro" id="IPR011527">
    <property type="entry name" value="ABC1_TM_dom"/>
</dbReference>
<dbReference type="PANTHER" id="PTHR24223:SF399">
    <property type="entry name" value="ABC TRANSPORTER ATNG"/>
    <property type="match status" value="1"/>
</dbReference>
<dbReference type="InterPro" id="IPR027417">
    <property type="entry name" value="P-loop_NTPase"/>
</dbReference>
<dbReference type="PROSITE" id="PS50893">
    <property type="entry name" value="ABC_TRANSPORTER_2"/>
    <property type="match status" value="2"/>
</dbReference>
<keyword evidence="5 12" id="KW-0812">Transmembrane</keyword>
<feature type="transmembrane region" description="Helical" evidence="12">
    <location>
        <begin position="156"/>
        <end position="175"/>
    </location>
</feature>
<dbReference type="Proteomes" id="UP000076584">
    <property type="component" value="Unassembled WGS sequence"/>
</dbReference>
<dbReference type="Pfam" id="PF00005">
    <property type="entry name" value="ABC_tran"/>
    <property type="match status" value="2"/>
</dbReference>
<feature type="transmembrane region" description="Helical" evidence="12">
    <location>
        <begin position="1122"/>
        <end position="1145"/>
    </location>
</feature>
<evidence type="ECO:0000256" key="3">
    <source>
        <dbReference type="ARBA" id="ARBA00022448"/>
    </source>
</evidence>
<dbReference type="InterPro" id="IPR003593">
    <property type="entry name" value="AAA+_ATPase"/>
</dbReference>
<keyword evidence="9 12" id="KW-0472">Membrane</keyword>
<keyword evidence="7" id="KW-0067">ATP-binding</keyword>
<evidence type="ECO:0000259" key="14">
    <source>
        <dbReference type="PROSITE" id="PS50929"/>
    </source>
</evidence>
<dbReference type="InterPro" id="IPR044746">
    <property type="entry name" value="ABCC_6TM_D1"/>
</dbReference>
<dbReference type="GO" id="GO:0016887">
    <property type="term" value="F:ATP hydrolysis activity"/>
    <property type="evidence" value="ECO:0007669"/>
    <property type="project" value="InterPro"/>
</dbReference>
<dbReference type="InterPro" id="IPR017871">
    <property type="entry name" value="ABC_transporter-like_CS"/>
</dbReference>
<comment type="similarity">
    <text evidence="2">Belongs to the ABC transporter superfamily. ABCC family. Conjugate transporter (TC 3.A.1.208) subfamily.</text>
</comment>
<feature type="transmembrane region" description="Helical" evidence="12">
    <location>
        <begin position="1038"/>
        <end position="1058"/>
    </location>
</feature>
<dbReference type="SUPFAM" id="SSF90123">
    <property type="entry name" value="ABC transporter transmembrane region"/>
    <property type="match status" value="2"/>
</dbReference>
<evidence type="ECO:0000256" key="12">
    <source>
        <dbReference type="SAM" id="Phobius"/>
    </source>
</evidence>
<feature type="region of interest" description="Disordered" evidence="11">
    <location>
        <begin position="844"/>
        <end position="875"/>
    </location>
</feature>
<dbReference type="InterPro" id="IPR044726">
    <property type="entry name" value="ABCC_6TM_D2"/>
</dbReference>
<keyword evidence="4" id="KW-1003">Cell membrane</keyword>
<dbReference type="CDD" id="cd03244">
    <property type="entry name" value="ABCC_MRP_domain2"/>
    <property type="match status" value="1"/>
</dbReference>
<dbReference type="SUPFAM" id="SSF52540">
    <property type="entry name" value="P-loop containing nucleoside triphosphate hydrolases"/>
    <property type="match status" value="2"/>
</dbReference>
<dbReference type="PROSITE" id="PS00211">
    <property type="entry name" value="ABC_TRANSPORTER_1"/>
    <property type="match status" value="2"/>
</dbReference>